<sequence length="778" mass="89441">MAIITEIQEAAAPTTTKYDVFLSFRGKDTRLGFIDYLYQALVSEDISTFLDEEEVETGEELKPELARAIRSSRASIIVLSKNYATSTWCLDELLLILEQRKVSNQIVLPIFYNVEPTHVRKQESTFGEALLEHERRMENEKDQQKKVQGARKLEMWRKGLTEVADLKGKDATGRREMVVIEEVVKEIYTRLELHLKRKIPHLIGMYNSVITISYWLKRESTESAEILTISGMAGIGKTTLAKYICQLHRHEFETSSFLEDIGRRCAQKTCSQLDLQKQLLRDILKKRRIEELTLDLGTSMIEKALLRKRTLLVLDDVGNCDQLDMLIGTKGFHPGSKIIVTTKDGSLTEKCSLFRTTSHPKHTKHALRGLDDTDSVRLLCWHAFGNNDPKKGYEKQAQQVAEYCGGHPLALKVLGGSLLNKDVAIWSELLQMWEAKEYLSNVQEALQISFDSLSENRKELFKHIACFFVGKDREFTEKILRECGFQTLYGITELIDRCLVTIGDYNELMMHQLIQDLGRDLVCKESPEKPWKRSLVWKHEESLDLLKNDKGTNKIQGLILDMNLLREEPLSRSSSVTDNNFQNDFVNNSSRAFQLIYEFFLKIWLFFAGLLLMFSSSHCKDIELRADALRKMDKLKLLQLNHVKVNGSYKNFPKGLRWLCMHGFQLKYIPSDLPMENLVALDMSYSSLTHLWKKPKLLSSTSCHLPSLGWTDLQHVTDLKVRFWNSSRMSRVNFPVQMFYEFGIFSTFFPGKVLPDCTPQYIDCLVSPATIGMGCLFG</sequence>
<protein>
    <submittedName>
        <fullName evidence="1">Uncharacterized protein</fullName>
    </submittedName>
</protein>
<accession>A0ACB9GCU6</accession>
<keyword evidence="2" id="KW-1185">Reference proteome</keyword>
<dbReference type="EMBL" id="CM042010">
    <property type="protein sequence ID" value="KAI3781297.1"/>
    <property type="molecule type" value="Genomic_DNA"/>
</dbReference>
<reference evidence="2" key="1">
    <citation type="journal article" date="2022" name="Mol. Ecol. Resour.">
        <title>The genomes of chicory, endive, great burdock and yacon provide insights into Asteraceae palaeo-polyploidization history and plant inulin production.</title>
        <authorList>
            <person name="Fan W."/>
            <person name="Wang S."/>
            <person name="Wang H."/>
            <person name="Wang A."/>
            <person name="Jiang F."/>
            <person name="Liu H."/>
            <person name="Zhao H."/>
            <person name="Xu D."/>
            <person name="Zhang Y."/>
        </authorList>
    </citation>
    <scope>NUCLEOTIDE SEQUENCE [LARGE SCALE GENOMIC DNA]</scope>
    <source>
        <strain evidence="2">cv. Punajuju</strain>
    </source>
</reference>
<dbReference type="Proteomes" id="UP001055811">
    <property type="component" value="Linkage Group LG02"/>
</dbReference>
<gene>
    <name evidence="1" type="ORF">L2E82_11306</name>
</gene>
<evidence type="ECO:0000313" key="2">
    <source>
        <dbReference type="Proteomes" id="UP001055811"/>
    </source>
</evidence>
<reference evidence="1 2" key="2">
    <citation type="journal article" date="2022" name="Mol. Ecol. Resour.">
        <title>The genomes of chicory, endive, great burdock and yacon provide insights into Asteraceae paleo-polyploidization history and plant inulin production.</title>
        <authorList>
            <person name="Fan W."/>
            <person name="Wang S."/>
            <person name="Wang H."/>
            <person name="Wang A."/>
            <person name="Jiang F."/>
            <person name="Liu H."/>
            <person name="Zhao H."/>
            <person name="Xu D."/>
            <person name="Zhang Y."/>
        </authorList>
    </citation>
    <scope>NUCLEOTIDE SEQUENCE [LARGE SCALE GENOMIC DNA]</scope>
    <source>
        <strain evidence="2">cv. Punajuju</strain>
        <tissue evidence="1">Leaves</tissue>
    </source>
</reference>
<evidence type="ECO:0000313" key="1">
    <source>
        <dbReference type="EMBL" id="KAI3781297.1"/>
    </source>
</evidence>
<name>A0ACB9GCU6_CICIN</name>
<organism evidence="1 2">
    <name type="scientific">Cichorium intybus</name>
    <name type="common">Chicory</name>
    <dbReference type="NCBI Taxonomy" id="13427"/>
    <lineage>
        <taxon>Eukaryota</taxon>
        <taxon>Viridiplantae</taxon>
        <taxon>Streptophyta</taxon>
        <taxon>Embryophyta</taxon>
        <taxon>Tracheophyta</taxon>
        <taxon>Spermatophyta</taxon>
        <taxon>Magnoliopsida</taxon>
        <taxon>eudicotyledons</taxon>
        <taxon>Gunneridae</taxon>
        <taxon>Pentapetalae</taxon>
        <taxon>asterids</taxon>
        <taxon>campanulids</taxon>
        <taxon>Asterales</taxon>
        <taxon>Asteraceae</taxon>
        <taxon>Cichorioideae</taxon>
        <taxon>Cichorieae</taxon>
        <taxon>Cichoriinae</taxon>
        <taxon>Cichorium</taxon>
    </lineage>
</organism>
<proteinExistence type="predicted"/>
<comment type="caution">
    <text evidence="1">The sequence shown here is derived from an EMBL/GenBank/DDBJ whole genome shotgun (WGS) entry which is preliminary data.</text>
</comment>